<dbReference type="SUPFAM" id="SSF51182">
    <property type="entry name" value="RmlC-like cupins"/>
    <property type="match status" value="1"/>
</dbReference>
<evidence type="ECO:0000256" key="1">
    <source>
        <dbReference type="ARBA" id="ARBA00008416"/>
    </source>
</evidence>
<sequence>MLSSSPPVNVSSVLLWETLSIGNKGTISTGDVQWMIVGRGIVHSEMLVSEGINRGLYLWINLASNNKMNLRTAFRDPLKSERIYLVDPLANKTNLKKSMQPVKLLSVERLKKDLRFVVEFLSLYDSLNAFGVDAPLEISVDSAALGRTYEWDVLKSIIYSGLIESITSLGVVSSAAATDSTTFAADGNEPVQMKLHKSLRLCAFYVDLEESLGTLESTRAVYERILDLRIATPQIIINYDLLLEAGPFYCVWLVLCLFGFLVPNGFLIGFYIFTSQEHKYFEDAFKIAIRTLGSWKKQIESIGGIAGSPIG</sequence>
<dbReference type="EMBL" id="JAMYWD010000012">
    <property type="protein sequence ID" value="KAJ4952955.1"/>
    <property type="molecule type" value="Genomic_DNA"/>
</dbReference>
<dbReference type="InterPro" id="IPR012093">
    <property type="entry name" value="Pirin"/>
</dbReference>
<comment type="similarity">
    <text evidence="1 3">Belongs to the pirin family.</text>
</comment>
<evidence type="ECO:0000256" key="3">
    <source>
        <dbReference type="RuleBase" id="RU003457"/>
    </source>
</evidence>
<dbReference type="PANTHER" id="PTHR13903">
    <property type="entry name" value="PIRIN-RELATED"/>
    <property type="match status" value="1"/>
</dbReference>
<evidence type="ECO:0000259" key="5">
    <source>
        <dbReference type="Pfam" id="PF02678"/>
    </source>
</evidence>
<evidence type="ECO:0000259" key="6">
    <source>
        <dbReference type="Pfam" id="PF23231"/>
    </source>
</evidence>
<evidence type="ECO:0000313" key="7">
    <source>
        <dbReference type="EMBL" id="KAJ4952955.1"/>
    </source>
</evidence>
<protein>
    <submittedName>
        <fullName evidence="7">Uncharacterized protein</fullName>
    </submittedName>
</protein>
<dbReference type="PANTHER" id="PTHR13903:SF19">
    <property type="entry name" value="PIRIN-LIKE PROTEIN"/>
    <property type="match status" value="1"/>
</dbReference>
<evidence type="ECO:0000313" key="8">
    <source>
        <dbReference type="Proteomes" id="UP001141806"/>
    </source>
</evidence>
<dbReference type="Pfam" id="PF23231">
    <property type="entry name" value="HAT_Syf1_CNRKL1_C"/>
    <property type="match status" value="1"/>
</dbReference>
<dbReference type="Pfam" id="PF02678">
    <property type="entry name" value="Pirin"/>
    <property type="match status" value="1"/>
</dbReference>
<evidence type="ECO:0000256" key="4">
    <source>
        <dbReference type="SAM" id="Phobius"/>
    </source>
</evidence>
<dbReference type="OrthoDB" id="273123at2759"/>
<reference evidence="7" key="1">
    <citation type="journal article" date="2023" name="Plant J.">
        <title>The genome of the king protea, Protea cynaroides.</title>
        <authorList>
            <person name="Chang J."/>
            <person name="Duong T.A."/>
            <person name="Schoeman C."/>
            <person name="Ma X."/>
            <person name="Roodt D."/>
            <person name="Barker N."/>
            <person name="Li Z."/>
            <person name="Van de Peer Y."/>
            <person name="Mizrachi E."/>
        </authorList>
    </citation>
    <scope>NUCLEOTIDE SEQUENCE</scope>
    <source>
        <tissue evidence="7">Young leaves</tissue>
    </source>
</reference>
<dbReference type="InterPro" id="IPR011051">
    <property type="entry name" value="RmlC_Cupin_sf"/>
</dbReference>
<proteinExistence type="inferred from homology"/>
<evidence type="ECO:0000256" key="2">
    <source>
        <dbReference type="ARBA" id="ARBA00022737"/>
    </source>
</evidence>
<feature type="transmembrane region" description="Helical" evidence="4">
    <location>
        <begin position="251"/>
        <end position="273"/>
    </location>
</feature>
<accession>A0A9Q0JWD7</accession>
<dbReference type="InterPro" id="IPR014710">
    <property type="entry name" value="RmlC-like_jellyroll"/>
</dbReference>
<dbReference type="Proteomes" id="UP001141806">
    <property type="component" value="Unassembled WGS sequence"/>
</dbReference>
<comment type="caution">
    <text evidence="7">The sequence shown here is derived from an EMBL/GenBank/DDBJ whole genome shotgun (WGS) entry which is preliminary data.</text>
</comment>
<name>A0A9Q0JWD7_9MAGN</name>
<dbReference type="AlphaFoldDB" id="A0A9Q0JWD7"/>
<feature type="domain" description="Pre-mRNA-splicing factor Syf1/CRNKL1-like C-terminal HAT-repeats" evidence="6">
    <location>
        <begin position="175"/>
        <end position="247"/>
    </location>
</feature>
<dbReference type="InterPro" id="IPR055430">
    <property type="entry name" value="HAT_Syf1_CNRKL1_C"/>
</dbReference>
<dbReference type="InterPro" id="IPR003829">
    <property type="entry name" value="Pirin_N_dom"/>
</dbReference>
<keyword evidence="2" id="KW-0677">Repeat</keyword>
<dbReference type="Gene3D" id="2.60.120.10">
    <property type="entry name" value="Jelly Rolls"/>
    <property type="match status" value="1"/>
</dbReference>
<keyword evidence="8" id="KW-1185">Reference proteome</keyword>
<keyword evidence="4" id="KW-1133">Transmembrane helix</keyword>
<keyword evidence="4" id="KW-0812">Transmembrane</keyword>
<gene>
    <name evidence="7" type="ORF">NE237_029787</name>
</gene>
<organism evidence="7 8">
    <name type="scientific">Protea cynaroides</name>
    <dbReference type="NCBI Taxonomy" id="273540"/>
    <lineage>
        <taxon>Eukaryota</taxon>
        <taxon>Viridiplantae</taxon>
        <taxon>Streptophyta</taxon>
        <taxon>Embryophyta</taxon>
        <taxon>Tracheophyta</taxon>
        <taxon>Spermatophyta</taxon>
        <taxon>Magnoliopsida</taxon>
        <taxon>Proteales</taxon>
        <taxon>Proteaceae</taxon>
        <taxon>Protea</taxon>
    </lineage>
</organism>
<feature type="domain" description="Pirin N-terminal" evidence="5">
    <location>
        <begin position="20"/>
        <end position="60"/>
    </location>
</feature>
<keyword evidence="4" id="KW-0472">Membrane</keyword>